<dbReference type="PIRSF" id="PIRSF000408">
    <property type="entry name" value="Alkyltransferas_AdaA"/>
    <property type="match status" value="1"/>
</dbReference>
<reference evidence="14" key="1">
    <citation type="submission" date="2016-06" db="EMBL/GenBank/DDBJ databases">
        <authorList>
            <person name="Nascimento L."/>
            <person name="Pereira R.V."/>
            <person name="Martins L.F."/>
            <person name="Quaggio R.B."/>
            <person name="Silva A.M."/>
            <person name="Setubal J.C."/>
        </authorList>
    </citation>
    <scope>NUCLEOTIDE SEQUENCE [LARGE SCALE GENOMIC DNA]</scope>
</reference>
<protein>
    <submittedName>
        <fullName evidence="13">AraC family transcriptional regulator</fullName>
    </submittedName>
</protein>
<dbReference type="InterPro" id="IPR009057">
    <property type="entry name" value="Homeodomain-like_sf"/>
</dbReference>
<dbReference type="GO" id="GO:0006281">
    <property type="term" value="P:DNA repair"/>
    <property type="evidence" value="ECO:0007669"/>
    <property type="project" value="UniProtKB-KW"/>
</dbReference>
<dbReference type="PROSITE" id="PS00041">
    <property type="entry name" value="HTH_ARAC_FAMILY_1"/>
    <property type="match status" value="1"/>
</dbReference>
<evidence type="ECO:0000256" key="9">
    <source>
        <dbReference type="ARBA" id="ARBA00023159"/>
    </source>
</evidence>
<dbReference type="Proteomes" id="UP000196475">
    <property type="component" value="Unassembled WGS sequence"/>
</dbReference>
<dbReference type="InterPro" id="IPR018060">
    <property type="entry name" value="HTH_AraC"/>
</dbReference>
<dbReference type="Gene3D" id="3.40.10.10">
    <property type="entry name" value="DNA Methylphosphotriester Repair Domain"/>
    <property type="match status" value="1"/>
</dbReference>
<evidence type="ECO:0000256" key="11">
    <source>
        <dbReference type="ARBA" id="ARBA00023204"/>
    </source>
</evidence>
<dbReference type="InterPro" id="IPR016220">
    <property type="entry name" value="Me-P-triester_DNA_alkyl-Trfase"/>
</dbReference>
<dbReference type="GO" id="GO:0003700">
    <property type="term" value="F:DNA-binding transcription factor activity"/>
    <property type="evidence" value="ECO:0007669"/>
    <property type="project" value="InterPro"/>
</dbReference>
<evidence type="ECO:0000256" key="1">
    <source>
        <dbReference type="ARBA" id="ARBA00001947"/>
    </source>
</evidence>
<dbReference type="InterPro" id="IPR018062">
    <property type="entry name" value="HTH_AraC-typ_CS"/>
</dbReference>
<dbReference type="PANTHER" id="PTHR43280:SF28">
    <property type="entry name" value="HTH-TYPE TRANSCRIPTIONAL ACTIVATOR RHAS"/>
    <property type="match status" value="1"/>
</dbReference>
<dbReference type="AlphaFoldDB" id="A0A1Y3PV70"/>
<dbReference type="InterPro" id="IPR004026">
    <property type="entry name" value="Ada_DNA_repair_Zn-bd"/>
</dbReference>
<evidence type="ECO:0000256" key="7">
    <source>
        <dbReference type="ARBA" id="ARBA00023015"/>
    </source>
</evidence>
<evidence type="ECO:0000256" key="3">
    <source>
        <dbReference type="ARBA" id="ARBA00022679"/>
    </source>
</evidence>
<dbReference type="SMART" id="SM00342">
    <property type="entry name" value="HTH_ARAC"/>
    <property type="match status" value="1"/>
</dbReference>
<dbReference type="InterPro" id="IPR020449">
    <property type="entry name" value="Tscrpt_reg_AraC-type_HTH"/>
</dbReference>
<keyword evidence="2" id="KW-0489">Methyltransferase</keyword>
<keyword evidence="4" id="KW-0479">Metal-binding</keyword>
<dbReference type="InterPro" id="IPR035451">
    <property type="entry name" value="Ada-like_dom_sf"/>
</dbReference>
<keyword evidence="11" id="KW-0234">DNA repair</keyword>
<evidence type="ECO:0000256" key="5">
    <source>
        <dbReference type="ARBA" id="ARBA00022763"/>
    </source>
</evidence>
<evidence type="ECO:0000256" key="8">
    <source>
        <dbReference type="ARBA" id="ARBA00023125"/>
    </source>
</evidence>
<comment type="cofactor">
    <cofactor evidence="1">
        <name>Zn(2+)</name>
        <dbReference type="ChEBI" id="CHEBI:29105"/>
    </cofactor>
</comment>
<dbReference type="GO" id="GO:0008270">
    <property type="term" value="F:zinc ion binding"/>
    <property type="evidence" value="ECO:0007669"/>
    <property type="project" value="InterPro"/>
</dbReference>
<dbReference type="Gene3D" id="1.10.10.60">
    <property type="entry name" value="Homeodomain-like"/>
    <property type="match status" value="2"/>
</dbReference>
<dbReference type="SUPFAM" id="SSF57884">
    <property type="entry name" value="Ada DNA repair protein, N-terminal domain (N-Ada 10)"/>
    <property type="match status" value="1"/>
</dbReference>
<organism evidence="13 14">
    <name type="scientific">Bacillus thermozeamaize</name>
    <dbReference type="NCBI Taxonomy" id="230954"/>
    <lineage>
        <taxon>Bacteria</taxon>
        <taxon>Bacillati</taxon>
        <taxon>Bacillota</taxon>
        <taxon>Bacilli</taxon>
        <taxon>Bacillales</taxon>
        <taxon>Bacillaceae</taxon>
        <taxon>Bacillus</taxon>
    </lineage>
</organism>
<evidence type="ECO:0000313" key="14">
    <source>
        <dbReference type="Proteomes" id="UP000196475"/>
    </source>
</evidence>
<dbReference type="PROSITE" id="PS01124">
    <property type="entry name" value="HTH_ARAC_FAMILY_2"/>
    <property type="match status" value="1"/>
</dbReference>
<dbReference type="Pfam" id="PF12833">
    <property type="entry name" value="HTH_18"/>
    <property type="match status" value="1"/>
</dbReference>
<evidence type="ECO:0000259" key="12">
    <source>
        <dbReference type="PROSITE" id="PS01124"/>
    </source>
</evidence>
<keyword evidence="9" id="KW-0010">Activator</keyword>
<dbReference type="Pfam" id="PF02805">
    <property type="entry name" value="Ada_Zn_binding"/>
    <property type="match status" value="1"/>
</dbReference>
<feature type="domain" description="HTH araC/xylS-type" evidence="12">
    <location>
        <begin position="79"/>
        <end position="177"/>
    </location>
</feature>
<evidence type="ECO:0000256" key="4">
    <source>
        <dbReference type="ARBA" id="ARBA00022723"/>
    </source>
</evidence>
<evidence type="ECO:0000256" key="10">
    <source>
        <dbReference type="ARBA" id="ARBA00023163"/>
    </source>
</evidence>
<dbReference type="GO" id="GO:0008168">
    <property type="term" value="F:methyltransferase activity"/>
    <property type="evidence" value="ECO:0007669"/>
    <property type="project" value="UniProtKB-KW"/>
</dbReference>
<comment type="caution">
    <text evidence="13">The sequence shown here is derived from an EMBL/GenBank/DDBJ whole genome shotgun (WGS) entry which is preliminary data.</text>
</comment>
<dbReference type="GO" id="GO:0032259">
    <property type="term" value="P:methylation"/>
    <property type="evidence" value="ECO:0007669"/>
    <property type="project" value="UniProtKB-KW"/>
</dbReference>
<keyword evidence="6" id="KW-0862">Zinc</keyword>
<gene>
    <name evidence="13" type="ORF">BAA01_00340</name>
</gene>
<keyword evidence="3" id="KW-0808">Transferase</keyword>
<dbReference type="PANTHER" id="PTHR43280">
    <property type="entry name" value="ARAC-FAMILY TRANSCRIPTIONAL REGULATOR"/>
    <property type="match status" value="1"/>
</dbReference>
<keyword evidence="8" id="KW-0238">DNA-binding</keyword>
<evidence type="ECO:0000256" key="6">
    <source>
        <dbReference type="ARBA" id="ARBA00022833"/>
    </source>
</evidence>
<evidence type="ECO:0000313" key="13">
    <source>
        <dbReference type="EMBL" id="OUM90914.1"/>
    </source>
</evidence>
<dbReference type="GO" id="GO:0043565">
    <property type="term" value="F:sequence-specific DNA binding"/>
    <property type="evidence" value="ECO:0007669"/>
    <property type="project" value="InterPro"/>
</dbReference>
<evidence type="ECO:0000256" key="2">
    <source>
        <dbReference type="ARBA" id="ARBA00022603"/>
    </source>
</evidence>
<name>A0A1Y3PV70_9BACI</name>
<dbReference type="EMBL" id="LZRT01000009">
    <property type="protein sequence ID" value="OUM90914.1"/>
    <property type="molecule type" value="Genomic_DNA"/>
</dbReference>
<dbReference type="PRINTS" id="PR00032">
    <property type="entry name" value="HTHARAC"/>
</dbReference>
<keyword evidence="5" id="KW-0227">DNA damage</keyword>
<keyword evidence="7" id="KW-0805">Transcription regulation</keyword>
<sequence>MNQETWEAIINCDPAYDGTFFYGVNTTGIFCRPSCRSKKPKKENIRVFKTIDEAVSAGFRPCKRCRPEQIRWPDEDLAQHVVEIIEKRYREPLTLPHLAGMLHISPYHLHRTFKRIVGQTPAAYLRASRLKAAEKLLVETENTITDIAAAVGFSNAAHFSTVFQKQYGLTPSAYRSQCQHHAGKVT</sequence>
<proteinExistence type="predicted"/>
<accession>A0A1Y3PV70</accession>
<dbReference type="SUPFAM" id="SSF46689">
    <property type="entry name" value="Homeodomain-like"/>
    <property type="match status" value="2"/>
</dbReference>
<keyword evidence="10" id="KW-0804">Transcription</keyword>